<sequence length="347" mass="38612">MTPEESITIIKANLAEVMNPEVIDNVILKEQRPLRIYWGTAPTGKPHCGSFVPMVKIAELLHAGCHVKILLADKHAHMDSLTPLESSLKAIGVDVSKLEFVVGSSFQDSKEYQADRFRFSNNVNVSQLLKAGSEVVKQGGNPTLELGGVDQRKLSTFAKENMPKLGYKVRAHLMNAMVPGLGEAQKMSSSEPSSKINLLDTPEEVAKKLRKAIYVPKQVEGNGIIAVIEHVIFHVEPLKTGGKPRFTAETREGEVLVYEDIFQLKEDYESDTLTPQILKPALIKALNDLLGPIRKDFDANEDSKRVADLAYPAEVKPEEIKKENKNGRRSQKLHFRTSTQRVKDEVP</sequence>
<reference evidence="11 12" key="1">
    <citation type="submission" date="2011-06" db="EMBL/GenBank/DDBJ databases">
        <title>The Genome Sequence of Fusarium oxysporum FOSC 3-a.</title>
        <authorList>
            <consortium name="The Broad Institute Genome Sequencing Platform"/>
            <person name="Ma L.-J."/>
            <person name="Gale L.R."/>
            <person name="Schwartz D.C."/>
            <person name="Zhou S."/>
            <person name="Corby-Kistler H."/>
            <person name="Young S.K."/>
            <person name="Zeng Q."/>
            <person name="Gargeya S."/>
            <person name="Fitzgerald M."/>
            <person name="Haas B."/>
            <person name="Abouelleil A."/>
            <person name="Alvarado L."/>
            <person name="Arachchi H.M."/>
            <person name="Berlin A."/>
            <person name="Brown A."/>
            <person name="Chapman S.B."/>
            <person name="Chen Z."/>
            <person name="Dunbar C."/>
            <person name="Freedman E."/>
            <person name="Gearin G."/>
            <person name="Gellesch M."/>
            <person name="Goldberg J."/>
            <person name="Griggs A."/>
            <person name="Gujja S."/>
            <person name="Heiman D."/>
            <person name="Howarth C."/>
            <person name="Larson L."/>
            <person name="Lui A."/>
            <person name="MacDonald P.J.P."/>
            <person name="Mehta T."/>
            <person name="Montmayeur A."/>
            <person name="Murphy C."/>
            <person name="Neiman D."/>
            <person name="Pearson M."/>
            <person name="Priest M."/>
            <person name="Roberts A."/>
            <person name="Saif S."/>
            <person name="Shea T."/>
            <person name="Shenoy N."/>
            <person name="Sisk P."/>
            <person name="Stolte C."/>
            <person name="Sykes S."/>
            <person name="Wortman J."/>
            <person name="Nusbaum C."/>
            <person name="Birren B."/>
        </authorList>
    </citation>
    <scope>NUCLEOTIDE SEQUENCE [LARGE SCALE GENOMIC DNA]</scope>
    <source>
        <strain evidence="12">FOSC 3-a</strain>
    </source>
</reference>
<keyword evidence="5 9" id="KW-0648">Protein biosynthesis</keyword>
<dbReference type="PANTHER" id="PTHR46264">
    <property type="entry name" value="TYROSINE-TRNA LIGASE"/>
    <property type="match status" value="1"/>
</dbReference>
<dbReference type="OrthoDB" id="197206at2759"/>
<dbReference type="AlphaFoldDB" id="W9J6W6"/>
<comment type="similarity">
    <text evidence="9">Belongs to the class-I aminoacyl-tRNA synthetase family.</text>
</comment>
<dbReference type="SUPFAM" id="SSF52374">
    <property type="entry name" value="Nucleotidylyl transferase"/>
    <property type="match status" value="1"/>
</dbReference>
<dbReference type="GO" id="GO:0005737">
    <property type="term" value="C:cytoplasm"/>
    <property type="evidence" value="ECO:0007669"/>
    <property type="project" value="TreeGrafter"/>
</dbReference>
<dbReference type="InterPro" id="IPR002305">
    <property type="entry name" value="aa-tRNA-synth_Ic"/>
</dbReference>
<evidence type="ECO:0000256" key="10">
    <source>
        <dbReference type="SAM" id="MobiDB-lite"/>
    </source>
</evidence>
<dbReference type="PANTHER" id="PTHR46264:SF4">
    <property type="entry name" value="TYROSINE--TRNA LIGASE, CYTOPLASMIC"/>
    <property type="match status" value="1"/>
</dbReference>
<dbReference type="InterPro" id="IPR050489">
    <property type="entry name" value="Tyr-tRNA_synthase"/>
</dbReference>
<gene>
    <name evidence="11" type="ORF">FOYG_02007</name>
</gene>
<name>W9J6W6_FUSOX</name>
<evidence type="ECO:0000256" key="2">
    <source>
        <dbReference type="ARBA" id="ARBA00022598"/>
    </source>
</evidence>
<evidence type="ECO:0000256" key="8">
    <source>
        <dbReference type="ARBA" id="ARBA00048248"/>
    </source>
</evidence>
<feature type="region of interest" description="Disordered" evidence="10">
    <location>
        <begin position="317"/>
        <end position="347"/>
    </location>
</feature>
<dbReference type="EC" id="6.1.1.1" evidence="1"/>
<keyword evidence="6 9" id="KW-0030">Aminoacyl-tRNA synthetase</keyword>
<dbReference type="GO" id="GO:0005524">
    <property type="term" value="F:ATP binding"/>
    <property type="evidence" value="ECO:0007669"/>
    <property type="project" value="UniProtKB-KW"/>
</dbReference>
<evidence type="ECO:0000313" key="12">
    <source>
        <dbReference type="Proteomes" id="UP000030753"/>
    </source>
</evidence>
<dbReference type="EMBL" id="JH717839">
    <property type="protein sequence ID" value="EWZ02783.1"/>
    <property type="molecule type" value="Genomic_DNA"/>
</dbReference>
<evidence type="ECO:0000313" key="11">
    <source>
        <dbReference type="EMBL" id="EWZ02783.1"/>
    </source>
</evidence>
<evidence type="ECO:0000256" key="5">
    <source>
        <dbReference type="ARBA" id="ARBA00022917"/>
    </source>
</evidence>
<dbReference type="Gene3D" id="1.10.240.10">
    <property type="entry name" value="Tyrosyl-Transfer RNA Synthetase"/>
    <property type="match status" value="1"/>
</dbReference>
<dbReference type="InterPro" id="IPR023617">
    <property type="entry name" value="Tyr-tRNA-ligase_arc/euk-type"/>
</dbReference>
<dbReference type="GO" id="GO:0004831">
    <property type="term" value="F:tyrosine-tRNA ligase activity"/>
    <property type="evidence" value="ECO:0007669"/>
    <property type="project" value="UniProtKB-EC"/>
</dbReference>
<dbReference type="PIRSF" id="PIRSF006588">
    <property type="entry name" value="TyrRS_arch_euk"/>
    <property type="match status" value="1"/>
</dbReference>
<dbReference type="Proteomes" id="UP000030753">
    <property type="component" value="Unassembled WGS sequence"/>
</dbReference>
<dbReference type="InterPro" id="IPR014729">
    <property type="entry name" value="Rossmann-like_a/b/a_fold"/>
</dbReference>
<dbReference type="GO" id="GO:0006437">
    <property type="term" value="P:tyrosyl-tRNA aminoacylation"/>
    <property type="evidence" value="ECO:0007669"/>
    <property type="project" value="TreeGrafter"/>
</dbReference>
<evidence type="ECO:0000256" key="4">
    <source>
        <dbReference type="ARBA" id="ARBA00022840"/>
    </source>
</evidence>
<dbReference type="Pfam" id="PF00579">
    <property type="entry name" value="tRNA-synt_1b"/>
    <property type="match status" value="2"/>
</dbReference>
<evidence type="ECO:0000256" key="1">
    <source>
        <dbReference type="ARBA" id="ARBA00013160"/>
    </source>
</evidence>
<evidence type="ECO:0000256" key="9">
    <source>
        <dbReference type="RuleBase" id="RU363036"/>
    </source>
</evidence>
<keyword evidence="2 9" id="KW-0436">Ligase</keyword>
<evidence type="ECO:0000256" key="7">
    <source>
        <dbReference type="ARBA" id="ARBA00033323"/>
    </source>
</evidence>
<keyword evidence="3 9" id="KW-0547">Nucleotide-binding</keyword>
<keyword evidence="4 9" id="KW-0067">ATP-binding</keyword>
<organism evidence="11 12">
    <name type="scientific">Fusarium oxysporum NRRL 32931</name>
    <dbReference type="NCBI Taxonomy" id="660029"/>
    <lineage>
        <taxon>Eukaryota</taxon>
        <taxon>Fungi</taxon>
        <taxon>Dikarya</taxon>
        <taxon>Ascomycota</taxon>
        <taxon>Pezizomycotina</taxon>
        <taxon>Sordariomycetes</taxon>
        <taxon>Hypocreomycetidae</taxon>
        <taxon>Hypocreales</taxon>
        <taxon>Nectriaceae</taxon>
        <taxon>Fusarium</taxon>
        <taxon>Fusarium oxysporum species complex</taxon>
    </lineage>
</organism>
<evidence type="ECO:0000256" key="3">
    <source>
        <dbReference type="ARBA" id="ARBA00022741"/>
    </source>
</evidence>
<evidence type="ECO:0000256" key="6">
    <source>
        <dbReference type="ARBA" id="ARBA00023146"/>
    </source>
</evidence>
<dbReference type="Gene3D" id="3.40.50.620">
    <property type="entry name" value="HUPs"/>
    <property type="match status" value="1"/>
</dbReference>
<accession>W9J6W6</accession>
<proteinExistence type="inferred from homology"/>
<dbReference type="HOGENOM" id="CLU_035267_0_1_1"/>
<comment type="catalytic activity">
    <reaction evidence="8">
        <text>tRNA(Tyr) + L-tyrosine + ATP = L-tyrosyl-tRNA(Tyr) + AMP + diphosphate + H(+)</text>
        <dbReference type="Rhea" id="RHEA:10220"/>
        <dbReference type="Rhea" id="RHEA-COMP:9706"/>
        <dbReference type="Rhea" id="RHEA-COMP:9707"/>
        <dbReference type="ChEBI" id="CHEBI:15378"/>
        <dbReference type="ChEBI" id="CHEBI:30616"/>
        <dbReference type="ChEBI" id="CHEBI:33019"/>
        <dbReference type="ChEBI" id="CHEBI:58315"/>
        <dbReference type="ChEBI" id="CHEBI:78442"/>
        <dbReference type="ChEBI" id="CHEBI:78536"/>
        <dbReference type="ChEBI" id="CHEBI:456215"/>
        <dbReference type="EC" id="6.1.1.1"/>
    </reaction>
</comment>
<protein>
    <recommendedName>
        <fullName evidence="1">tyrosine--tRNA ligase</fullName>
        <ecNumber evidence="1">6.1.1.1</ecNumber>
    </recommendedName>
    <alternativeName>
        <fullName evidence="7">Tyrosyl-tRNA synthetase</fullName>
    </alternativeName>
</protein>
<feature type="compositionally biased region" description="Basic and acidic residues" evidence="10">
    <location>
        <begin position="317"/>
        <end position="326"/>
    </location>
</feature>